<dbReference type="SUPFAM" id="SSF57850">
    <property type="entry name" value="RING/U-box"/>
    <property type="match status" value="1"/>
</dbReference>
<dbReference type="GO" id="GO:0000977">
    <property type="term" value="F:RNA polymerase II transcription regulatory region sequence-specific DNA binding"/>
    <property type="evidence" value="ECO:0007669"/>
    <property type="project" value="TreeGrafter"/>
</dbReference>
<dbReference type="Gene3D" id="3.30.40.10">
    <property type="entry name" value="Zinc/RING finger domain, C3HC4 (zinc finger)"/>
    <property type="match status" value="1"/>
</dbReference>
<dbReference type="Proteomes" id="UP000324222">
    <property type="component" value="Unassembled WGS sequence"/>
</dbReference>
<accession>A0A5B7CND7</accession>
<evidence type="ECO:0000313" key="2">
    <source>
        <dbReference type="Proteomes" id="UP000324222"/>
    </source>
</evidence>
<keyword evidence="2" id="KW-1185">Reference proteome</keyword>
<organism evidence="1 2">
    <name type="scientific">Portunus trituberculatus</name>
    <name type="common">Swimming crab</name>
    <name type="synonym">Neptunus trituberculatus</name>
    <dbReference type="NCBI Taxonomy" id="210409"/>
    <lineage>
        <taxon>Eukaryota</taxon>
        <taxon>Metazoa</taxon>
        <taxon>Ecdysozoa</taxon>
        <taxon>Arthropoda</taxon>
        <taxon>Crustacea</taxon>
        <taxon>Multicrustacea</taxon>
        <taxon>Malacostraca</taxon>
        <taxon>Eumalacostraca</taxon>
        <taxon>Eucarida</taxon>
        <taxon>Decapoda</taxon>
        <taxon>Pleocyemata</taxon>
        <taxon>Brachyura</taxon>
        <taxon>Eubrachyura</taxon>
        <taxon>Portunoidea</taxon>
        <taxon>Portunidae</taxon>
        <taxon>Portuninae</taxon>
        <taxon>Portunus</taxon>
    </lineage>
</organism>
<dbReference type="GO" id="GO:0005634">
    <property type="term" value="C:nucleus"/>
    <property type="evidence" value="ECO:0007669"/>
    <property type="project" value="TreeGrafter"/>
</dbReference>
<dbReference type="GO" id="GO:0000981">
    <property type="term" value="F:DNA-binding transcription factor activity, RNA polymerase II-specific"/>
    <property type="evidence" value="ECO:0007669"/>
    <property type="project" value="TreeGrafter"/>
</dbReference>
<gene>
    <name evidence="1" type="primary">nfxl1</name>
    <name evidence="1" type="ORF">E2C01_003694</name>
</gene>
<dbReference type="AlphaFoldDB" id="A0A5B7CND7"/>
<dbReference type="PANTHER" id="PTHR12360:SF1">
    <property type="entry name" value="NF-X1-TYPE ZINC FINGER PROTEIN NFXL1"/>
    <property type="match status" value="1"/>
</dbReference>
<reference evidence="1 2" key="1">
    <citation type="submission" date="2019-05" db="EMBL/GenBank/DDBJ databases">
        <title>Another draft genome of Portunus trituberculatus and its Hox gene families provides insights of decapod evolution.</title>
        <authorList>
            <person name="Jeong J.-H."/>
            <person name="Song I."/>
            <person name="Kim S."/>
            <person name="Choi T."/>
            <person name="Kim D."/>
            <person name="Ryu S."/>
            <person name="Kim W."/>
        </authorList>
    </citation>
    <scope>NUCLEOTIDE SEQUENCE [LARGE SCALE GENOMIC DNA]</scope>
    <source>
        <tissue evidence="1">Muscle</tissue>
    </source>
</reference>
<dbReference type="PANTHER" id="PTHR12360">
    <property type="entry name" value="NUCLEAR TRANSCRIPTION FACTOR, X-BOX BINDING 1 NFX1"/>
    <property type="match status" value="1"/>
</dbReference>
<protein>
    <submittedName>
        <fullName evidence="1">NF-X1-type zinc finger protein NFXL1</fullName>
    </submittedName>
</protein>
<dbReference type="EMBL" id="VSRR010000142">
    <property type="protein sequence ID" value="MPC11040.1"/>
    <property type="molecule type" value="Genomic_DNA"/>
</dbReference>
<dbReference type="InterPro" id="IPR013083">
    <property type="entry name" value="Znf_RING/FYVE/PHD"/>
</dbReference>
<dbReference type="InterPro" id="IPR034078">
    <property type="entry name" value="NFX1_fam"/>
</dbReference>
<proteinExistence type="predicted"/>
<dbReference type="CDD" id="cd16697">
    <property type="entry name" value="RING-CH-C4HC3_NFXL1"/>
    <property type="match status" value="1"/>
</dbReference>
<dbReference type="OrthoDB" id="536399at2759"/>
<comment type="caution">
    <text evidence="1">The sequence shown here is derived from an EMBL/GenBank/DDBJ whole genome shotgun (WGS) entry which is preliminary data.</text>
</comment>
<name>A0A5B7CND7_PORTR</name>
<sequence>MSKKLLHQVMDSGPGTLLDLEGIHSVRLRVSPHLMLQRKKKKAKRKFAEACQKIQESVERYLERHDLAQDTDEDEDEDDLEEGAIIDRVYQSYGQGTDGRTQQYLQEAVKSGTLVCLICIDGIKRLDPIWNCGECYSSFHIQCIQKWAKDSIFQMSEAQADSVSDPRAVQAMSNLSWCWSLSSLPKECE</sequence>
<evidence type="ECO:0000313" key="1">
    <source>
        <dbReference type="EMBL" id="MPC11040.1"/>
    </source>
</evidence>